<dbReference type="RefSeq" id="WP_395805991.1">
    <property type="nucleotide sequence ID" value="NZ_CP043494.1"/>
</dbReference>
<dbReference type="InterPro" id="IPR036928">
    <property type="entry name" value="AS_sf"/>
</dbReference>
<name>A0ABY9WZ96_9BACT</name>
<keyword evidence="4" id="KW-1185">Reference proteome</keyword>
<accession>A0ABY9WZ96</accession>
<feature type="domain" description="Amidase" evidence="2">
    <location>
        <begin position="56"/>
        <end position="459"/>
    </location>
</feature>
<dbReference type="Pfam" id="PF01425">
    <property type="entry name" value="Amidase"/>
    <property type="match status" value="1"/>
</dbReference>
<proteinExistence type="inferred from homology"/>
<evidence type="ECO:0000313" key="3">
    <source>
        <dbReference type="EMBL" id="WNG48452.1"/>
    </source>
</evidence>
<evidence type="ECO:0000256" key="1">
    <source>
        <dbReference type="ARBA" id="ARBA00009199"/>
    </source>
</evidence>
<dbReference type="Proteomes" id="UP001611383">
    <property type="component" value="Chromosome"/>
</dbReference>
<evidence type="ECO:0000259" key="2">
    <source>
        <dbReference type="Pfam" id="PF01425"/>
    </source>
</evidence>
<protein>
    <submittedName>
        <fullName evidence="3">Amidase</fullName>
    </submittedName>
</protein>
<evidence type="ECO:0000313" key="4">
    <source>
        <dbReference type="Proteomes" id="UP001611383"/>
    </source>
</evidence>
<dbReference type="PANTHER" id="PTHR11895:SF7">
    <property type="entry name" value="GLUTAMYL-TRNA(GLN) AMIDOTRANSFERASE SUBUNIT A, MITOCHONDRIAL"/>
    <property type="match status" value="1"/>
</dbReference>
<gene>
    <name evidence="3" type="ORF">F0U60_33265</name>
</gene>
<comment type="similarity">
    <text evidence="1">Belongs to the amidase family.</text>
</comment>
<dbReference type="EMBL" id="CP043494">
    <property type="protein sequence ID" value="WNG48452.1"/>
    <property type="molecule type" value="Genomic_DNA"/>
</dbReference>
<dbReference type="PROSITE" id="PS00571">
    <property type="entry name" value="AMIDASES"/>
    <property type="match status" value="1"/>
</dbReference>
<organism evidence="3 4">
    <name type="scientific">Archangium minus</name>
    <dbReference type="NCBI Taxonomy" id="83450"/>
    <lineage>
        <taxon>Bacteria</taxon>
        <taxon>Pseudomonadati</taxon>
        <taxon>Myxococcota</taxon>
        <taxon>Myxococcia</taxon>
        <taxon>Myxococcales</taxon>
        <taxon>Cystobacterineae</taxon>
        <taxon>Archangiaceae</taxon>
        <taxon>Archangium</taxon>
    </lineage>
</organism>
<dbReference type="InterPro" id="IPR020556">
    <property type="entry name" value="Amidase_CS"/>
</dbReference>
<dbReference type="Gene3D" id="3.90.1300.10">
    <property type="entry name" value="Amidase signature (AS) domain"/>
    <property type="match status" value="1"/>
</dbReference>
<sequence length="484" mass="51043">MNLNEYTSYDAVGLAGLVARGEVSAAELADAARRAVLAVNPHINAVVEHWEPEEGDLARARAGGPLAGVPFLIKDLGIAMAGRRSELGSRLAAGMVANADSILMTRFRQAGLVTIGRSTTPEMAFSTTTESIQHGATGNPWQPTLTAGGSSGGAAAAVAAGIVPVAHATDAAGSIRIPAAHTGLFGLKPTRGRNSNGPRLDEVFAGFGVQLGVSRTVRDSAALLDAIQGTPTGEPYHTAAPEQGFLREVGRDPGRLKIALMAHPWNGARSQAPMVEAVEKVGRHLQGLGHTVEPAQAPLGVSWESFVHANAQIWTATLVHSMDAIARITGRHLDASTLEPSTLACCTYGRRVSGVDYVRALDVRNRVTRALGAWFQQYDILLTPTLPEFPLPLGVYSQGAETMDGLAWTERVFRHAPFSPAFNVAGLPAMSMPLVSDASSGLPIGIQFGAGFAREDTLLRLAGQLEQSMPWSGRRPRVWAGDGR</sequence>
<reference evidence="3 4" key="1">
    <citation type="submission" date="2019-08" db="EMBL/GenBank/DDBJ databases">
        <title>Archangium and Cystobacter genomes.</title>
        <authorList>
            <person name="Chen I.-C.K."/>
            <person name="Wielgoss S."/>
        </authorList>
    </citation>
    <scope>NUCLEOTIDE SEQUENCE [LARGE SCALE GENOMIC DNA]</scope>
    <source>
        <strain evidence="3 4">Cbm 6</strain>
    </source>
</reference>
<dbReference type="InterPro" id="IPR000120">
    <property type="entry name" value="Amidase"/>
</dbReference>
<dbReference type="InterPro" id="IPR023631">
    <property type="entry name" value="Amidase_dom"/>
</dbReference>
<dbReference type="PANTHER" id="PTHR11895">
    <property type="entry name" value="TRANSAMIDASE"/>
    <property type="match status" value="1"/>
</dbReference>
<dbReference type="SUPFAM" id="SSF75304">
    <property type="entry name" value="Amidase signature (AS) enzymes"/>
    <property type="match status" value="1"/>
</dbReference>